<dbReference type="SUPFAM" id="SSF48371">
    <property type="entry name" value="ARM repeat"/>
    <property type="match status" value="1"/>
</dbReference>
<sequence length="1289" mass="139014">MTDIDALRQLVAEVDLTQGELRAEICTELGLALLDAFHADPAESQHLDEAIHYLTEALVGGDPTVEMILADALITRADPADVPAIIRHARRVLDLVEDTSIPLRHLSFAYLMRYEIDQDAEDLRRSRFFFRRLVELVDDPDVHAFAAHVDALLAIAQLSNGDAVPELDQTISRLTDATHTDPVWEAKRRYYVLILRAARFCWAGGDDDDYDAAVAGLTEIAELPDVDEGLASGCRMLLGMLAMMHDVPVEIRRDVDAAVPRRLEDLKPMMTPESMRLATEHLAVVDPEALAGNPLAPMAKVLRATLLGGKEAADPAEIDTAIRELAGVADEDSTVERALALALLNGRKSQFSGDQRAADAMFAELLTAVGALAQDHPLRQLMTEALGALTKGWKVEVGTAEQNKTAAGLLSDAAAALPPDHPAQADAAAKVALSSMVNFMSDRSTLSLKDIAVRLTEASAVGASDAGIDEINLVAQAIVAGFRAVTDRDLDLIDDSMTYLDRVAEEGTAGQDPVRLAGLLRSCLLMFRYMISGSLEDIDAAEHYAAAAGDTADLPLAAHIREMASIAGAMVRSRHDLDEQVLEETRRRTAELHAKMAPGDHLTRTIGTLTDQLAALQQATAVFTRGKARDPAALAELDRAVSRVVEQSPDELMQVHDVLSTALSVAGLGLVRGDVKKFDQAIALMGKVSARTDLVIDEQLSLAHTMGRTLRMRYEFSRDHRDVNNAIDRLEHARRLIADSMGTEDQAAVLYTLAECYHARGDASRGDPARSVQVGLEAVRERAADVLLQTNDVRALETAKAAKDEAVDVAGWCIAAGRRDAAVQALELGRAMVLHATTFDTTLGTLLREGDHDDIAALYERESAAAQAAPWNAAVPGDAVPAAQLRTDVRRRVLKAVAHTGIADRLLAPPDLADVSAALTHAKATALVYLLPRQERAPGQAVIVRDDGSVDVLTLHGLIVGKEITRFLEADENDWAYALNALCEWAWTAAMEDVLAALAGAPAGPRRRIVLVPVGELAHVPWHAARRGVSGPALRYACHDAAISYAASARQFIEARRRPRRQWPDDPVLVGVPGNGLYWAQKEIAEIRRRCYPDGKLLGTSTMGRNRVTPAKVRAVLPGGPNAASLLHLGIHGRVTGRPMDSYLALSPDEDNAAWRLGVREMLTAARQRKADAAGGLVVLAACTTDRTKQLPDEVLTLASTFLTAGAAGAVGARWEVDDLATMFFMIMFHHYLTAGYPDPATALRAAQVWMLNPGRVLPPDVDGLLAEELASIDPAQVANWAAFTYQGC</sequence>
<evidence type="ECO:0000313" key="2">
    <source>
        <dbReference type="EMBL" id="AGS49286.1"/>
    </source>
</evidence>
<dbReference type="Pfam" id="PF12770">
    <property type="entry name" value="CHAT"/>
    <property type="match status" value="1"/>
</dbReference>
<dbReference type="InterPro" id="IPR016024">
    <property type="entry name" value="ARM-type_fold"/>
</dbReference>
<dbReference type="InterPro" id="IPR024983">
    <property type="entry name" value="CHAT_dom"/>
</dbReference>
<accession>S5TTP2</accession>
<name>S5TTP2_9BACT</name>
<feature type="domain" description="CHAT" evidence="1">
    <location>
        <begin position="981"/>
        <end position="1288"/>
    </location>
</feature>
<dbReference type="EMBL" id="KF264539">
    <property type="protein sequence ID" value="AGS49286.1"/>
    <property type="molecule type" value="Genomic_DNA"/>
</dbReference>
<organism evidence="2">
    <name type="scientific">uncultured bacterium esnapd2</name>
    <dbReference type="NCBI Taxonomy" id="1366601"/>
    <lineage>
        <taxon>Bacteria</taxon>
        <taxon>environmental samples</taxon>
    </lineage>
</organism>
<reference evidence="2" key="1">
    <citation type="journal article" date="2013" name="Proc. Natl. Acad. Sci. U.S.A.">
        <title>Mapping gene clusters within arrayed metagenomic libraries to expand the structural diversity of biomedically relevant natural products.</title>
        <authorList>
            <person name="Owen J.G."/>
            <person name="Reddy B.V."/>
            <person name="Ternei M.A."/>
            <person name="Charlop-Powers Z."/>
            <person name="Calle P.Y."/>
            <person name="Kim J.H."/>
            <person name="Brady S.F."/>
        </authorList>
    </citation>
    <scope>NUCLEOTIDE SEQUENCE</scope>
</reference>
<protein>
    <recommendedName>
        <fullName evidence="1">CHAT domain-containing protein</fullName>
    </recommendedName>
</protein>
<proteinExistence type="predicted"/>
<evidence type="ECO:0000259" key="1">
    <source>
        <dbReference type="Pfam" id="PF12770"/>
    </source>
</evidence>